<dbReference type="InParanoid" id="A0A804L7I2"/>
<accession>A0A804L7I2</accession>
<name>A0A804L7I2_MUSAM</name>
<proteinExistence type="predicted"/>
<reference evidence="2" key="1">
    <citation type="submission" date="2021-03" db="EMBL/GenBank/DDBJ databases">
        <authorList>
            <consortium name="Genoscope - CEA"/>
            <person name="William W."/>
        </authorList>
    </citation>
    <scope>NUCLEOTIDE SEQUENCE</scope>
    <source>
        <strain evidence="2">Doubled-haploid Pahang</strain>
    </source>
</reference>
<evidence type="ECO:0000313" key="3">
    <source>
        <dbReference type="EnsemblPlants" id="Ma11_p13630.1"/>
    </source>
</evidence>
<organism evidence="3 4">
    <name type="scientific">Musa acuminata subsp. malaccensis</name>
    <name type="common">Wild banana</name>
    <name type="synonym">Musa malaccensis</name>
    <dbReference type="NCBI Taxonomy" id="214687"/>
    <lineage>
        <taxon>Eukaryota</taxon>
        <taxon>Viridiplantae</taxon>
        <taxon>Streptophyta</taxon>
        <taxon>Embryophyta</taxon>
        <taxon>Tracheophyta</taxon>
        <taxon>Spermatophyta</taxon>
        <taxon>Magnoliopsida</taxon>
        <taxon>Liliopsida</taxon>
        <taxon>Zingiberales</taxon>
        <taxon>Musaceae</taxon>
        <taxon>Musa</taxon>
    </lineage>
</organism>
<dbReference type="PANTHER" id="PTHR47461">
    <property type="entry name" value="PHYTOLONGIN PHYL1.2"/>
    <property type="match status" value="1"/>
</dbReference>
<dbReference type="Gramene" id="Ma11_t13630.1">
    <property type="protein sequence ID" value="Ma11_p13630.1"/>
    <property type="gene ID" value="Ma11_g13630"/>
</dbReference>
<sequence>MSPPIHNTVYCCVAQGNRAMCSYNSGGPELEILAAECLENAPAFHAWYFHTTGVRTVGLLMADGYTYLAILDLGVCNLAVLQFLENIRDAFLKAPEDGLQDELVRVIEDLIASPENIHQSWLLAEENCEGNVSDEASTSTKETLQRNDEHYGSVVGDNKNVKVDVTTEPTPLRRSLSSSRPQLVGRELWWRQVKIVIATGVILCLISSVVWLAVCKGLHCVSR</sequence>
<dbReference type="SUPFAM" id="SSF64356">
    <property type="entry name" value="SNARE-like"/>
    <property type="match status" value="1"/>
</dbReference>
<gene>
    <name evidence="2" type="ORF">GSMUA_11330.1</name>
</gene>
<dbReference type="OMA" id="AEENCEG"/>
<dbReference type="EMBL" id="HG996475">
    <property type="protein sequence ID" value="CAG1864495.1"/>
    <property type="molecule type" value="Genomic_DNA"/>
</dbReference>
<dbReference type="Gene3D" id="3.30.450.50">
    <property type="entry name" value="Longin domain"/>
    <property type="match status" value="1"/>
</dbReference>
<dbReference type="GO" id="GO:0016020">
    <property type="term" value="C:membrane"/>
    <property type="evidence" value="ECO:0007669"/>
    <property type="project" value="InterPro"/>
</dbReference>
<keyword evidence="1" id="KW-1133">Transmembrane helix</keyword>
<keyword evidence="1" id="KW-0812">Transmembrane</keyword>
<evidence type="ECO:0000256" key="1">
    <source>
        <dbReference type="SAM" id="Phobius"/>
    </source>
</evidence>
<dbReference type="InterPro" id="IPR011012">
    <property type="entry name" value="Longin-like_dom_sf"/>
</dbReference>
<reference evidence="3" key="2">
    <citation type="submission" date="2021-05" db="UniProtKB">
        <authorList>
            <consortium name="EnsemblPlants"/>
        </authorList>
    </citation>
    <scope>IDENTIFICATION</scope>
    <source>
        <strain evidence="3">subsp. malaccensis</strain>
    </source>
</reference>
<feature type="transmembrane region" description="Helical" evidence="1">
    <location>
        <begin position="195"/>
        <end position="214"/>
    </location>
</feature>
<protein>
    <submittedName>
        <fullName evidence="2">(wild Malaysian banana) hypothetical protein</fullName>
    </submittedName>
</protein>
<keyword evidence="1" id="KW-0472">Membrane</keyword>
<keyword evidence="4" id="KW-1185">Reference proteome</keyword>
<evidence type="ECO:0000313" key="2">
    <source>
        <dbReference type="EMBL" id="CAG1864495.1"/>
    </source>
</evidence>
<dbReference type="PANTHER" id="PTHR47461:SF1">
    <property type="entry name" value="PHYTOLONGIN PHYL1.2"/>
    <property type="match status" value="1"/>
</dbReference>
<evidence type="ECO:0000313" key="4">
    <source>
        <dbReference type="Proteomes" id="UP000012960"/>
    </source>
</evidence>
<dbReference type="EnsemblPlants" id="Ma11_t13630.1">
    <property type="protein sequence ID" value="Ma11_p13630.1"/>
    <property type="gene ID" value="Ma11_g13630"/>
</dbReference>
<dbReference type="AlphaFoldDB" id="A0A804L7I2"/>
<dbReference type="InterPro" id="IPR044783">
    <property type="entry name" value="PHYL"/>
</dbReference>
<dbReference type="Proteomes" id="UP000012960">
    <property type="component" value="Unplaced"/>
</dbReference>